<dbReference type="PANTHER" id="PTHR37299:SF1">
    <property type="entry name" value="STAGE 0 SPORULATION PROTEIN A HOMOLOG"/>
    <property type="match status" value="1"/>
</dbReference>
<organism evidence="3 4">
    <name type="scientific">Insolitispirillum peregrinum</name>
    <dbReference type="NCBI Taxonomy" id="80876"/>
    <lineage>
        <taxon>Bacteria</taxon>
        <taxon>Pseudomonadati</taxon>
        <taxon>Pseudomonadota</taxon>
        <taxon>Alphaproteobacteria</taxon>
        <taxon>Rhodospirillales</taxon>
        <taxon>Novispirillaceae</taxon>
        <taxon>Insolitispirillum</taxon>
    </lineage>
</organism>
<accession>A0A1N7NS78</accession>
<evidence type="ECO:0000313" key="3">
    <source>
        <dbReference type="EMBL" id="SIT01089.1"/>
    </source>
</evidence>
<dbReference type="PROSITE" id="PS50930">
    <property type="entry name" value="HTH_LYTTR"/>
    <property type="match status" value="1"/>
</dbReference>
<dbReference type="PROSITE" id="PS50112">
    <property type="entry name" value="PAS"/>
    <property type="match status" value="1"/>
</dbReference>
<dbReference type="InterPro" id="IPR035965">
    <property type="entry name" value="PAS-like_dom_sf"/>
</dbReference>
<dbReference type="AlphaFoldDB" id="A0A1N7NS78"/>
<evidence type="ECO:0000259" key="1">
    <source>
        <dbReference type="PROSITE" id="PS50112"/>
    </source>
</evidence>
<proteinExistence type="predicted"/>
<dbReference type="Gene3D" id="2.40.50.1020">
    <property type="entry name" value="LytTr DNA-binding domain"/>
    <property type="match status" value="1"/>
</dbReference>
<dbReference type="InterPro" id="IPR046947">
    <property type="entry name" value="LytR-like"/>
</dbReference>
<dbReference type="NCBIfam" id="TIGR00229">
    <property type="entry name" value="sensory_box"/>
    <property type="match status" value="1"/>
</dbReference>
<dbReference type="SUPFAM" id="SSF55785">
    <property type="entry name" value="PYP-like sensor domain (PAS domain)"/>
    <property type="match status" value="1"/>
</dbReference>
<dbReference type="GO" id="GO:0003677">
    <property type="term" value="F:DNA binding"/>
    <property type="evidence" value="ECO:0007669"/>
    <property type="project" value="InterPro"/>
</dbReference>
<sequence>MDHNALYGLQHAELGIIVLDSHRRVLTVSPVAAQMVGLQADGMTGQTLEQIHPHGSTARIHALLDAASQGHNDSRTSFLLPVPGRLLVLKAVFLVSLPGLTGGCYLLSLLDTRHALTPDTAPPPAPTVALLKIPVETPQGALLIDPAEVLFLKASGRYAEVKTLTGRPRLCNLSLKELEERLDPQRFLRVHRAYLVNVTFAAGFRRRGDSCELDMADQPASVIPIGRSRVQLVRDRLGL</sequence>
<dbReference type="InterPro" id="IPR007492">
    <property type="entry name" value="LytTR_DNA-bd_dom"/>
</dbReference>
<evidence type="ECO:0000313" key="4">
    <source>
        <dbReference type="Proteomes" id="UP000185678"/>
    </source>
</evidence>
<feature type="domain" description="PAS" evidence="1">
    <location>
        <begin position="9"/>
        <end position="70"/>
    </location>
</feature>
<dbReference type="Pfam" id="PF08448">
    <property type="entry name" value="PAS_4"/>
    <property type="match status" value="1"/>
</dbReference>
<dbReference type="InterPro" id="IPR013656">
    <property type="entry name" value="PAS_4"/>
</dbReference>
<keyword evidence="4" id="KW-1185">Reference proteome</keyword>
<dbReference type="EMBL" id="FTOA01000005">
    <property type="protein sequence ID" value="SIT01089.1"/>
    <property type="molecule type" value="Genomic_DNA"/>
</dbReference>
<dbReference type="Gene3D" id="3.30.450.20">
    <property type="entry name" value="PAS domain"/>
    <property type="match status" value="1"/>
</dbReference>
<dbReference type="RefSeq" id="WP_076401227.1">
    <property type="nucleotide sequence ID" value="NZ_FTOA01000005.1"/>
</dbReference>
<dbReference type="Proteomes" id="UP000185678">
    <property type="component" value="Unassembled WGS sequence"/>
</dbReference>
<evidence type="ECO:0000259" key="2">
    <source>
        <dbReference type="PROSITE" id="PS50930"/>
    </source>
</evidence>
<feature type="domain" description="HTH LytTR-type" evidence="2">
    <location>
        <begin position="133"/>
        <end position="239"/>
    </location>
</feature>
<reference evidence="3 4" key="1">
    <citation type="submission" date="2017-01" db="EMBL/GenBank/DDBJ databases">
        <authorList>
            <person name="Mah S.A."/>
            <person name="Swanson W.J."/>
            <person name="Moy G.W."/>
            <person name="Vacquier V.D."/>
        </authorList>
    </citation>
    <scope>NUCLEOTIDE SEQUENCE [LARGE SCALE GENOMIC DNA]</scope>
    <source>
        <strain evidence="3 4">DSM 11589</strain>
    </source>
</reference>
<dbReference type="STRING" id="80876.SAMN05421779_105330"/>
<dbReference type="Pfam" id="PF04397">
    <property type="entry name" value="LytTR"/>
    <property type="match status" value="1"/>
</dbReference>
<protein>
    <submittedName>
        <fullName evidence="3">Transcriptional regulator, LytTR family</fullName>
    </submittedName>
</protein>
<name>A0A1N7NS78_9PROT</name>
<dbReference type="GO" id="GO:0000156">
    <property type="term" value="F:phosphorelay response regulator activity"/>
    <property type="evidence" value="ECO:0007669"/>
    <property type="project" value="InterPro"/>
</dbReference>
<gene>
    <name evidence="3" type="ORF">SAMN05421779_105330</name>
</gene>
<dbReference type="InterPro" id="IPR000014">
    <property type="entry name" value="PAS"/>
</dbReference>
<dbReference type="PANTHER" id="PTHR37299">
    <property type="entry name" value="TRANSCRIPTIONAL REGULATOR-RELATED"/>
    <property type="match status" value="1"/>
</dbReference>
<dbReference type="SMART" id="SM00850">
    <property type="entry name" value="LytTR"/>
    <property type="match status" value="1"/>
</dbReference>